<evidence type="ECO:0000259" key="2">
    <source>
        <dbReference type="PROSITE" id="PS51258"/>
    </source>
</evidence>
<reference evidence="4" key="1">
    <citation type="submission" date="2023-01" db="EMBL/GenBank/DDBJ databases">
        <title>The chitinases involved in constricting ring structure development in the nematode-trapping fungus Drechslerella dactyloides.</title>
        <authorList>
            <person name="Wang R."/>
            <person name="Zhang L."/>
            <person name="Tang P."/>
            <person name="Li S."/>
            <person name="Liang L."/>
        </authorList>
    </citation>
    <scope>NUCLEOTIDE SEQUENCE</scope>
    <source>
        <strain evidence="4">YMF1.00031</strain>
    </source>
</reference>
<gene>
    <name evidence="4" type="ORF">Dda_0530</name>
</gene>
<feature type="domain" description="C2" evidence="1">
    <location>
        <begin position="868"/>
        <end position="987"/>
    </location>
</feature>
<dbReference type="InterPro" id="IPR014770">
    <property type="entry name" value="Munc13_1"/>
</dbReference>
<dbReference type="PANTHER" id="PTHR47263">
    <property type="entry name" value="ADENYLATE CYCLASE ACTIVATION PROTEIN GIT1"/>
    <property type="match status" value="1"/>
</dbReference>
<dbReference type="Proteomes" id="UP001221413">
    <property type="component" value="Unassembled WGS sequence"/>
</dbReference>
<dbReference type="PROSITE" id="PS51258">
    <property type="entry name" value="MHD1"/>
    <property type="match status" value="1"/>
</dbReference>
<proteinExistence type="predicted"/>
<evidence type="ECO:0000259" key="3">
    <source>
        <dbReference type="PROSITE" id="PS51259"/>
    </source>
</evidence>
<dbReference type="InterPro" id="IPR052811">
    <property type="entry name" value="Glucose_resp_signaling"/>
</dbReference>
<dbReference type="PANTHER" id="PTHR47263:SF1">
    <property type="entry name" value="C2 DOMAIN PROTEIN (AFU_ORTHOLOGUE AFUA_7G02350)"/>
    <property type="match status" value="1"/>
</dbReference>
<sequence>MCSGFPARRRSAAAGDLAVAMSQRWSTNEHAAGYYGQHENSAAAAYSPQARQGSHVSIMSARRVAGSQASPEHVYSHALRIGFLNYLLQPRKRVAVTPAPVKATSSYSSSAGALLAEFSSGTKSAKLPKVDFVTVLQRRLEGIVIGREPGADFRDALVKRTFAVFLNQLIDPERRKVLTKSRRAEDMILLFISRATSELQLAVTTGGLVGVTRENVGLLVDRHVALFIRLIVLCLKDNGWASGHSELVNKLSTLESRMLAHDRNLVDAQSTTQKPTQITEEVPLSYDVREMPYVQTVARIFRISLTQAQNDINRNRQAWSDTIAMKELKLYGARIHAGAKATLTADDFDTDEGYDIWKTGELEYIPLMQEAMVTANPGLASIDINGDQVNGFQAHTDGAEGIFTFIPPNPREYFRVLLKMCFDNHAGPSADSESDEYQPPVLSFEELSLIEACAVRWRIPAFSKGVMILSLVREMYAESRADLDTIDKSFEYLKSSVATAWGSWTIPDQNLQRKNLSSLYDNILRELYHAVMQCFDAKPPSLDEYMYILTNHLYPNPLFSAGKDLDTFIGSVKDGLKVRAEEVYSGFTKAIPENREEWDMYHIVELGKKLIGLIKRLSKRFPEPILGKVKIDFLTIEGIFPHFAEDSENIIKGIFRASQERGQELEIQDAFDMYQSLVEVRDIYDQVIKAPFPFDIEQMINNFVWRWLGNIDVKVIEWVENALRQDEFKVKSENGSTSNERHSISVEDVFRSFTQNVKALKDLNWADEYQEAKFFTALSKSIGTGLMHYCEKVEAIFRMEMDRLTPEQEAARNKTQKEKLLAYFNSKEKVEPFNFLPETCVKFNNVEYAIHQLDLVGKSIDVDRCAEIIGKHTPVYQPKKQSSNKYLFTIKIVEAEDLKACDINGFSDPYVVLGDEYHKRLAKTRVIYTTLNPRFEETVEITTTGPVLLTATIWDYDTVGEHDYVGRAPIKLDPSYFGDYEPREFWLDLDTQGRLLLKISMEGERDDIRFYFGRTFRTLRRTESDMARQITDKCSPFIKHCLSRQALKSILSPGISIASVSNYFSRTGFGSNRPQSMVKTGPTDEDVANALTPLFTYFNENFEILDKTLAHQALISVMTKLWKEVLATIEAMMVPPLSDKPSNQKPLSSQEMDVLFKWLKLLFEFFSAPDEHGVSTGVEVNVLKSPKYHDLQSLGFWYTETSENLIRTSERIAAQNNARIAEKQKSLQLGPPGSGSLLLGVPTARRNKSVMMNRNLGTMRKAKEDKRKEAQAEASDDMILRILRMRPEAAGYLRARSQQKERIAAQKAAEQIVAQSINAGAGRMTAGGVSGLGRR</sequence>
<dbReference type="EMBL" id="JAQGDS010000001">
    <property type="protein sequence ID" value="KAJ6264384.1"/>
    <property type="molecule type" value="Genomic_DNA"/>
</dbReference>
<organism evidence="4 5">
    <name type="scientific">Drechslerella dactyloides</name>
    <name type="common">Nematode-trapping fungus</name>
    <name type="synonym">Arthrobotrys dactyloides</name>
    <dbReference type="NCBI Taxonomy" id="74499"/>
    <lineage>
        <taxon>Eukaryota</taxon>
        <taxon>Fungi</taxon>
        <taxon>Dikarya</taxon>
        <taxon>Ascomycota</taxon>
        <taxon>Pezizomycotina</taxon>
        <taxon>Orbiliomycetes</taxon>
        <taxon>Orbiliales</taxon>
        <taxon>Orbiliaceae</taxon>
        <taxon>Drechslerella</taxon>
    </lineage>
</organism>
<evidence type="ECO:0000313" key="4">
    <source>
        <dbReference type="EMBL" id="KAJ6264384.1"/>
    </source>
</evidence>
<dbReference type="Pfam" id="PF06292">
    <property type="entry name" value="MUN"/>
    <property type="match status" value="1"/>
</dbReference>
<dbReference type="Gene3D" id="2.60.40.150">
    <property type="entry name" value="C2 domain"/>
    <property type="match status" value="1"/>
</dbReference>
<dbReference type="CDD" id="cd04043">
    <property type="entry name" value="C2_Munc13_fungal"/>
    <property type="match status" value="1"/>
</dbReference>
<dbReference type="Gene3D" id="1.20.58.1100">
    <property type="match status" value="1"/>
</dbReference>
<protein>
    <recommendedName>
        <fullName evidence="6">C2 domain protein</fullName>
    </recommendedName>
</protein>
<dbReference type="InterPro" id="IPR014772">
    <property type="entry name" value="Munc13_dom-2"/>
</dbReference>
<dbReference type="SMART" id="SM00239">
    <property type="entry name" value="C2"/>
    <property type="match status" value="1"/>
</dbReference>
<name>A0AAD6NMR1_DREDA</name>
<dbReference type="Pfam" id="PF00168">
    <property type="entry name" value="C2"/>
    <property type="match status" value="1"/>
</dbReference>
<dbReference type="PROSITE" id="PS51259">
    <property type="entry name" value="MHD2"/>
    <property type="match status" value="1"/>
</dbReference>
<feature type="domain" description="MHD1" evidence="2">
    <location>
        <begin position="668"/>
        <end position="793"/>
    </location>
</feature>
<evidence type="ECO:0000259" key="1">
    <source>
        <dbReference type="PROSITE" id="PS50004"/>
    </source>
</evidence>
<dbReference type="Gene3D" id="1.10.357.50">
    <property type="match status" value="1"/>
</dbReference>
<keyword evidence="5" id="KW-1185">Reference proteome</keyword>
<comment type="caution">
    <text evidence="4">The sequence shown here is derived from an EMBL/GenBank/DDBJ whole genome shotgun (WGS) entry which is preliminary data.</text>
</comment>
<dbReference type="SUPFAM" id="SSF49562">
    <property type="entry name" value="C2 domain (Calcium/lipid-binding domain, CaLB)"/>
    <property type="match status" value="1"/>
</dbReference>
<evidence type="ECO:0008006" key="6">
    <source>
        <dbReference type="Google" id="ProtNLM"/>
    </source>
</evidence>
<accession>A0AAD6NMR1</accession>
<dbReference type="InterPro" id="IPR035892">
    <property type="entry name" value="C2_domain_sf"/>
</dbReference>
<evidence type="ECO:0000313" key="5">
    <source>
        <dbReference type="Proteomes" id="UP001221413"/>
    </source>
</evidence>
<dbReference type="InterPro" id="IPR000008">
    <property type="entry name" value="C2_dom"/>
</dbReference>
<feature type="domain" description="MHD2" evidence="3">
    <location>
        <begin position="1088"/>
        <end position="1209"/>
    </location>
</feature>
<dbReference type="PROSITE" id="PS50004">
    <property type="entry name" value="C2"/>
    <property type="match status" value="1"/>
</dbReference>
<dbReference type="InterPro" id="IPR010439">
    <property type="entry name" value="MUN_dom"/>
</dbReference>